<gene>
    <name evidence="10" type="ORF">C4520_20180</name>
</gene>
<evidence type="ECO:0000313" key="11">
    <source>
        <dbReference type="Proteomes" id="UP000265882"/>
    </source>
</evidence>
<organism evidence="10 11">
    <name type="scientific">Abyssobacteria bacterium (strain SURF_5)</name>
    <dbReference type="NCBI Taxonomy" id="2093360"/>
    <lineage>
        <taxon>Bacteria</taxon>
        <taxon>Pseudomonadati</taxon>
        <taxon>Candidatus Hydrogenedentota</taxon>
        <taxon>Candidatus Abyssobacteria</taxon>
    </lineage>
</organism>
<dbReference type="GO" id="GO:0016139">
    <property type="term" value="P:glycoside catabolic process"/>
    <property type="evidence" value="ECO:0007669"/>
    <property type="project" value="TreeGrafter"/>
</dbReference>
<dbReference type="Gene3D" id="3.20.20.80">
    <property type="entry name" value="Glycosidases"/>
    <property type="match status" value="1"/>
</dbReference>
<dbReference type="EMBL" id="QZKU01000134">
    <property type="protein sequence ID" value="RJP15582.1"/>
    <property type="molecule type" value="Genomic_DNA"/>
</dbReference>
<feature type="domain" description="Alpha-L-fucosidase C-terminal" evidence="9">
    <location>
        <begin position="400"/>
        <end position="472"/>
    </location>
</feature>
<dbReference type="SUPFAM" id="SSF51445">
    <property type="entry name" value="(Trans)glycosidases"/>
    <property type="match status" value="1"/>
</dbReference>
<dbReference type="InterPro" id="IPR017853">
    <property type="entry name" value="GH"/>
</dbReference>
<feature type="domain" description="Glycoside hydrolase family 29 N-terminal" evidence="8">
    <location>
        <begin position="6"/>
        <end position="381"/>
    </location>
</feature>
<comment type="function">
    <text evidence="1">Alpha-L-fucosidase is responsible for hydrolyzing the alpha-1,6-linked fucose joined to the reducing-end N-acetylglucosamine of the carbohydrate moieties of glycoproteins.</text>
</comment>
<evidence type="ECO:0000259" key="9">
    <source>
        <dbReference type="Pfam" id="PF16757"/>
    </source>
</evidence>
<comment type="similarity">
    <text evidence="2">Belongs to the glycosyl hydrolase 29 family.</text>
</comment>
<evidence type="ECO:0000259" key="8">
    <source>
        <dbReference type="Pfam" id="PF01120"/>
    </source>
</evidence>
<keyword evidence="5" id="KW-0378">Hydrolase</keyword>
<protein>
    <recommendedName>
        <fullName evidence="3">alpha-L-fucosidase</fullName>
        <ecNumber evidence="3">3.2.1.51</ecNumber>
    </recommendedName>
</protein>
<dbReference type="PIRSF" id="PIRSF001092">
    <property type="entry name" value="Alpha-L-fucosidase"/>
    <property type="match status" value="1"/>
</dbReference>
<evidence type="ECO:0000256" key="6">
    <source>
        <dbReference type="ARBA" id="ARBA00023295"/>
    </source>
</evidence>
<dbReference type="GO" id="GO:0004560">
    <property type="term" value="F:alpha-L-fucosidase activity"/>
    <property type="evidence" value="ECO:0007669"/>
    <property type="project" value="InterPro"/>
</dbReference>
<dbReference type="AlphaFoldDB" id="A0A3A4N858"/>
<dbReference type="InterPro" id="IPR031919">
    <property type="entry name" value="Fucosidase_C"/>
</dbReference>
<dbReference type="InterPro" id="IPR000933">
    <property type="entry name" value="Glyco_hydro_29"/>
</dbReference>
<dbReference type="InterPro" id="IPR057739">
    <property type="entry name" value="Glyco_hydro_29_N"/>
</dbReference>
<evidence type="ECO:0000256" key="4">
    <source>
        <dbReference type="ARBA" id="ARBA00022729"/>
    </source>
</evidence>
<comment type="caution">
    <text evidence="10">The sequence shown here is derived from an EMBL/GenBank/DDBJ whole genome shotgun (WGS) entry which is preliminary data.</text>
</comment>
<keyword evidence="6" id="KW-0326">Glycosidase</keyword>
<evidence type="ECO:0000256" key="1">
    <source>
        <dbReference type="ARBA" id="ARBA00004071"/>
    </source>
</evidence>
<dbReference type="Pfam" id="PF16757">
    <property type="entry name" value="Fucosidase_C"/>
    <property type="match status" value="1"/>
</dbReference>
<evidence type="ECO:0000256" key="2">
    <source>
        <dbReference type="ARBA" id="ARBA00007951"/>
    </source>
</evidence>
<dbReference type="SUPFAM" id="SSF51011">
    <property type="entry name" value="Glycosyl hydrolase domain"/>
    <property type="match status" value="1"/>
</dbReference>
<dbReference type="GO" id="GO:0005764">
    <property type="term" value="C:lysosome"/>
    <property type="evidence" value="ECO:0007669"/>
    <property type="project" value="TreeGrafter"/>
</dbReference>
<dbReference type="EC" id="3.2.1.51" evidence="3"/>
<dbReference type="InterPro" id="IPR016286">
    <property type="entry name" value="FUC_metazoa-typ"/>
</dbReference>
<proteinExistence type="inferred from homology"/>
<feature type="site" description="May be important for catalysis" evidence="7">
    <location>
        <position position="311"/>
    </location>
</feature>
<name>A0A3A4N858_ABYX5</name>
<dbReference type="GO" id="GO:0006004">
    <property type="term" value="P:fucose metabolic process"/>
    <property type="evidence" value="ECO:0007669"/>
    <property type="project" value="InterPro"/>
</dbReference>
<reference evidence="10 11" key="1">
    <citation type="journal article" date="2017" name="ISME J.">
        <title>Energy and carbon metabolisms in a deep terrestrial subsurface fluid microbial community.</title>
        <authorList>
            <person name="Momper L."/>
            <person name="Jungbluth S.P."/>
            <person name="Lee M.D."/>
            <person name="Amend J.P."/>
        </authorList>
    </citation>
    <scope>NUCLEOTIDE SEQUENCE [LARGE SCALE GENOMIC DNA]</scope>
    <source>
        <strain evidence="10">SURF_5</strain>
    </source>
</reference>
<evidence type="ECO:0000256" key="5">
    <source>
        <dbReference type="ARBA" id="ARBA00022801"/>
    </source>
</evidence>
<evidence type="ECO:0000256" key="3">
    <source>
        <dbReference type="ARBA" id="ARBA00012662"/>
    </source>
</evidence>
<dbReference type="Pfam" id="PF01120">
    <property type="entry name" value="Alpha_L_fucos"/>
    <property type="match status" value="1"/>
</dbReference>
<dbReference type="PRINTS" id="PR00741">
    <property type="entry name" value="GLHYDRLASE29"/>
</dbReference>
<dbReference type="PANTHER" id="PTHR10030">
    <property type="entry name" value="ALPHA-L-FUCOSIDASE"/>
    <property type="match status" value="1"/>
</dbReference>
<sequence length="479" mass="55107">MEELRRQSLQNRPLSKWFDDAKLGIFIHWGVFSIPAWAPFGDDYQTLIKRKGYRYQLAHNPYAEWYLNTMKITGSPTCRHHIEKYGEDFSYYDFVPQFEREAAKINPGAWAELFAKAGARYVVMVTKHHDGYTLWPTAYENPRRTGLHSERDFVKEVTEAVRTAGLKMGLYYSGGLDWTFKKTAISDPYTFLTNTPQEDEYVTYATNHFRELIDWYKPSVLWNDIRWPQDPNLTDLFSYYYSVVPDGVINDRWSQTTYPENRIMRSIINTVAWFRAKHASGEHNPPPIHCDYITPEYRVLDQISAKKWEACRGLGTSFGYNMNEPDDNLLTAEELIHSFADIVSKNGNLLINVGPMADGTIPDAQRDRLMGLGAWLAVNGDAIYNTRPWVTAEDKTRDGKGVRFTQKDEALYAIILGPITDPEITIESLRCAPNTKIHLLGEKKPLHWRQDGSGLTILLPEALPDAPAYSFKMAPRPER</sequence>
<keyword evidence="4" id="KW-0732">Signal</keyword>
<dbReference type="PANTHER" id="PTHR10030:SF37">
    <property type="entry name" value="ALPHA-L-FUCOSIDASE-RELATED"/>
    <property type="match status" value="1"/>
</dbReference>
<dbReference type="Gene3D" id="2.60.40.1180">
    <property type="entry name" value="Golgi alpha-mannosidase II"/>
    <property type="match status" value="1"/>
</dbReference>
<dbReference type="SMART" id="SM00812">
    <property type="entry name" value="Alpha_L_fucos"/>
    <property type="match status" value="1"/>
</dbReference>
<evidence type="ECO:0000256" key="7">
    <source>
        <dbReference type="PIRSR" id="PIRSR001092-1"/>
    </source>
</evidence>
<evidence type="ECO:0000313" key="10">
    <source>
        <dbReference type="EMBL" id="RJP15582.1"/>
    </source>
</evidence>
<dbReference type="Proteomes" id="UP000265882">
    <property type="component" value="Unassembled WGS sequence"/>
</dbReference>
<dbReference type="InterPro" id="IPR013780">
    <property type="entry name" value="Glyco_hydro_b"/>
</dbReference>
<accession>A0A3A4N858</accession>